<evidence type="ECO:0000313" key="5">
    <source>
        <dbReference type="Proteomes" id="UP000244722"/>
    </source>
</evidence>
<feature type="non-terminal residue" evidence="4">
    <location>
        <position position="83"/>
    </location>
</feature>
<organism evidence="4 5">
    <name type="scientific">Tuber borchii</name>
    <name type="common">White truffle</name>
    <dbReference type="NCBI Taxonomy" id="42251"/>
    <lineage>
        <taxon>Eukaryota</taxon>
        <taxon>Fungi</taxon>
        <taxon>Dikarya</taxon>
        <taxon>Ascomycota</taxon>
        <taxon>Pezizomycotina</taxon>
        <taxon>Pezizomycetes</taxon>
        <taxon>Pezizales</taxon>
        <taxon>Tuberaceae</taxon>
        <taxon>Tuber</taxon>
    </lineage>
</organism>
<sequence length="83" mass="8990">DQNGNTPLHEAAISGHSPMLQALVKEFAGDEAYSNEINKKNHSGNTPLHLAFQFDHTEIVELLVKKGADPAIKNSAQITALEL</sequence>
<evidence type="ECO:0000313" key="4">
    <source>
        <dbReference type="EMBL" id="PUU84176.1"/>
    </source>
</evidence>
<name>A0A2T7A8W3_TUBBO</name>
<comment type="caution">
    <text evidence="4">The sequence shown here is derived from an EMBL/GenBank/DDBJ whole genome shotgun (WGS) entry which is preliminary data.</text>
</comment>
<evidence type="ECO:0000256" key="2">
    <source>
        <dbReference type="ARBA" id="ARBA00023043"/>
    </source>
</evidence>
<protein>
    <submittedName>
        <fullName evidence="4">Ankyrin repeat-containing domain protein</fullName>
    </submittedName>
</protein>
<dbReference type="PANTHER" id="PTHR24171">
    <property type="entry name" value="ANKYRIN REPEAT DOMAIN-CONTAINING PROTEIN 39-RELATED"/>
    <property type="match status" value="1"/>
</dbReference>
<feature type="repeat" description="ANK" evidence="3">
    <location>
        <begin position="43"/>
        <end position="75"/>
    </location>
</feature>
<dbReference type="Proteomes" id="UP000244722">
    <property type="component" value="Unassembled WGS sequence"/>
</dbReference>
<dbReference type="Pfam" id="PF12796">
    <property type="entry name" value="Ank_2"/>
    <property type="match status" value="1"/>
</dbReference>
<evidence type="ECO:0000256" key="3">
    <source>
        <dbReference type="PROSITE-ProRule" id="PRU00023"/>
    </source>
</evidence>
<dbReference type="OrthoDB" id="539213at2759"/>
<reference evidence="4 5" key="1">
    <citation type="submission" date="2017-04" db="EMBL/GenBank/DDBJ databases">
        <title>Draft genome sequence of Tuber borchii Vittad., a whitish edible truffle.</title>
        <authorList>
            <consortium name="DOE Joint Genome Institute"/>
            <person name="Murat C."/>
            <person name="Kuo A."/>
            <person name="Barry K.W."/>
            <person name="Clum A."/>
            <person name="Dockter R.B."/>
            <person name="Fauchery L."/>
            <person name="Iotti M."/>
            <person name="Kohler A."/>
            <person name="Labutti K."/>
            <person name="Lindquist E.A."/>
            <person name="Lipzen A."/>
            <person name="Ohm R.A."/>
            <person name="Wang M."/>
            <person name="Grigoriev I.V."/>
            <person name="Zambonelli A."/>
            <person name="Martin F.M."/>
        </authorList>
    </citation>
    <scope>NUCLEOTIDE SEQUENCE [LARGE SCALE GENOMIC DNA]</scope>
    <source>
        <strain evidence="4 5">Tbo3840</strain>
    </source>
</reference>
<gene>
    <name evidence="4" type="ORF">B9Z19DRAFT_953579</name>
</gene>
<dbReference type="SUPFAM" id="SSF48403">
    <property type="entry name" value="Ankyrin repeat"/>
    <property type="match status" value="1"/>
</dbReference>
<dbReference type="PROSITE" id="PS50297">
    <property type="entry name" value="ANK_REP_REGION"/>
    <property type="match status" value="2"/>
</dbReference>
<accession>A0A2T7A8W3</accession>
<dbReference type="SMART" id="SM00248">
    <property type="entry name" value="ANK"/>
    <property type="match status" value="2"/>
</dbReference>
<evidence type="ECO:0000256" key="1">
    <source>
        <dbReference type="ARBA" id="ARBA00022737"/>
    </source>
</evidence>
<proteinExistence type="predicted"/>
<feature type="repeat" description="ANK" evidence="3">
    <location>
        <begin position="3"/>
        <end position="35"/>
    </location>
</feature>
<dbReference type="PRINTS" id="PR01415">
    <property type="entry name" value="ANKYRIN"/>
</dbReference>
<keyword evidence="1" id="KW-0677">Repeat</keyword>
<dbReference type="PROSITE" id="PS50088">
    <property type="entry name" value="ANK_REPEAT"/>
    <property type="match status" value="2"/>
</dbReference>
<feature type="non-terminal residue" evidence="4">
    <location>
        <position position="1"/>
    </location>
</feature>
<dbReference type="InterPro" id="IPR002110">
    <property type="entry name" value="Ankyrin_rpt"/>
</dbReference>
<dbReference type="AlphaFoldDB" id="A0A2T7A8W3"/>
<keyword evidence="2 3" id="KW-0040">ANK repeat</keyword>
<dbReference type="STRING" id="42251.A0A2T7A8W3"/>
<dbReference type="InterPro" id="IPR036770">
    <property type="entry name" value="Ankyrin_rpt-contain_sf"/>
</dbReference>
<keyword evidence="5" id="KW-1185">Reference proteome</keyword>
<dbReference type="Gene3D" id="1.25.40.20">
    <property type="entry name" value="Ankyrin repeat-containing domain"/>
    <property type="match status" value="1"/>
</dbReference>
<dbReference type="EMBL" id="NESQ01000003">
    <property type="protein sequence ID" value="PUU84176.1"/>
    <property type="molecule type" value="Genomic_DNA"/>
</dbReference>